<keyword evidence="4" id="KW-1185">Reference proteome</keyword>
<dbReference type="EMBL" id="CAADRA010006980">
    <property type="protein sequence ID" value="VFT97684.1"/>
    <property type="molecule type" value="Genomic_DNA"/>
</dbReference>
<dbReference type="Gene3D" id="1.25.40.10">
    <property type="entry name" value="Tetratricopeptide repeat domain"/>
    <property type="match status" value="2"/>
</dbReference>
<proteinExistence type="predicted"/>
<dbReference type="Pfam" id="PF13041">
    <property type="entry name" value="PPR_2"/>
    <property type="match status" value="1"/>
</dbReference>
<dbReference type="Proteomes" id="UP000332933">
    <property type="component" value="Unassembled WGS sequence"/>
</dbReference>
<evidence type="ECO:0000313" key="3">
    <source>
        <dbReference type="EMBL" id="VFT97684.1"/>
    </source>
</evidence>
<name>A0A485LH54_9STRA</name>
<dbReference type="OrthoDB" id="69593at2759"/>
<dbReference type="PANTHER" id="PTHR47938">
    <property type="entry name" value="RESPIRATORY COMPLEX I CHAPERONE (CIA84), PUTATIVE (AFU_ORTHOLOGUE AFUA_2G06020)-RELATED"/>
    <property type="match status" value="1"/>
</dbReference>
<evidence type="ECO:0000313" key="2">
    <source>
        <dbReference type="EMBL" id="KAF0687247.1"/>
    </source>
</evidence>
<dbReference type="InterPro" id="IPR002885">
    <property type="entry name" value="PPR_rpt"/>
</dbReference>
<protein>
    <submittedName>
        <fullName evidence="3">Aste57867_21009 protein</fullName>
    </submittedName>
</protein>
<reference evidence="2" key="2">
    <citation type="submission" date="2019-06" db="EMBL/GenBank/DDBJ databases">
        <title>Genomics analysis of Aphanomyces spp. identifies a new class of oomycete effector associated with host adaptation.</title>
        <authorList>
            <person name="Gaulin E."/>
        </authorList>
    </citation>
    <scope>NUCLEOTIDE SEQUENCE</scope>
    <source>
        <strain evidence="2">CBS 578.67</strain>
    </source>
</reference>
<dbReference type="AlphaFoldDB" id="A0A485LH54"/>
<dbReference type="PANTHER" id="PTHR47938:SF35">
    <property type="entry name" value="PENTATRICOPEPTIDE REPEAT-CONTAINING PROTEIN 4, MITOCHONDRIAL-RELATED"/>
    <property type="match status" value="1"/>
</dbReference>
<reference evidence="3 4" key="1">
    <citation type="submission" date="2019-03" db="EMBL/GenBank/DDBJ databases">
        <authorList>
            <person name="Gaulin E."/>
            <person name="Dumas B."/>
        </authorList>
    </citation>
    <scope>NUCLEOTIDE SEQUENCE [LARGE SCALE GENOMIC DNA]</scope>
    <source>
        <strain evidence="3">CBS 568.67</strain>
    </source>
</reference>
<sequence length="645" mass="70404">MLARVIRREAAGGIFRSPLVAFSSHADVHHVKQPVPSASNSRHDTEAVTIKKELAAWKATIDRDPHSLSPSSWHGIAQTLVKCRSLQLSQAAQSLVSKPALLESPVGSVHNEVIRIMLNLHRLDDVIAMARSGKLPLTNRTLSRVLGACARSSSSKISEAFELFDLAVAQGTVPHMSAYHSLFLLCSKDDDHARLEYVKNHMVDAGVPWDATCHGLFMRMDARAGNIDGAIARYQRLKADGLTLPVNHLNDFLGMLEEAGRVDDAVQIFDAIHATMPDKEWGAGPTSVDDAIKLPLNVISYNIMIKMSGKAARMDQAFKWYEGLKAKGLTPTTITINTMLHGVYHGKYRSIDSDAVYMGLAGVGAVAGATLYAIDLSESMGAVALTSSIMASLAVGIYVNPHGVKKSIYPNESGPHEPVPQAILRRLDEEEHIGRLMYLWTELLGYGLHPDTGTFDILVRTCIRKRHPELAANVLLDGVNPNSIAARRKAKGAKYQFELGLDSTVRLVQALISQNLLPLLHQIFDLAASTHRFQELVKKSPGSGGALRHALGIFQTPKVTAIVLAKFLAPLLKTPTPPRHPIVFEVQNCYAVLDALDTINPLLRGLFVMEDVHGTGHGHGALVVNPQRLDQYFATGRQHRQLPTA</sequence>
<dbReference type="GO" id="GO:0003729">
    <property type="term" value="F:mRNA binding"/>
    <property type="evidence" value="ECO:0007669"/>
    <property type="project" value="TreeGrafter"/>
</dbReference>
<feature type="repeat" description="PPR" evidence="1">
    <location>
        <begin position="297"/>
        <end position="331"/>
    </location>
</feature>
<accession>A0A485LH54</accession>
<dbReference type="NCBIfam" id="TIGR00756">
    <property type="entry name" value="PPR"/>
    <property type="match status" value="1"/>
</dbReference>
<dbReference type="PROSITE" id="PS51375">
    <property type="entry name" value="PPR"/>
    <property type="match status" value="1"/>
</dbReference>
<evidence type="ECO:0000313" key="4">
    <source>
        <dbReference type="Proteomes" id="UP000332933"/>
    </source>
</evidence>
<dbReference type="InterPro" id="IPR011990">
    <property type="entry name" value="TPR-like_helical_dom_sf"/>
</dbReference>
<evidence type="ECO:0000256" key="1">
    <source>
        <dbReference type="PROSITE-ProRule" id="PRU00708"/>
    </source>
</evidence>
<dbReference type="EMBL" id="VJMH01006954">
    <property type="protein sequence ID" value="KAF0687247.1"/>
    <property type="molecule type" value="Genomic_DNA"/>
</dbReference>
<gene>
    <name evidence="3" type="primary">Aste57867_21009</name>
    <name evidence="2" type="ORF">As57867_020941</name>
    <name evidence="3" type="ORF">ASTE57867_21009</name>
</gene>
<organism evidence="3 4">
    <name type="scientific">Aphanomyces stellatus</name>
    <dbReference type="NCBI Taxonomy" id="120398"/>
    <lineage>
        <taxon>Eukaryota</taxon>
        <taxon>Sar</taxon>
        <taxon>Stramenopiles</taxon>
        <taxon>Oomycota</taxon>
        <taxon>Saprolegniomycetes</taxon>
        <taxon>Saprolegniales</taxon>
        <taxon>Verrucalvaceae</taxon>
        <taxon>Aphanomyces</taxon>
    </lineage>
</organism>